<keyword evidence="2" id="KW-1185">Reference proteome</keyword>
<dbReference type="Proteomes" id="UP000054805">
    <property type="component" value="Unassembled WGS sequence"/>
</dbReference>
<dbReference type="EMBL" id="JYDS01000212">
    <property type="protein sequence ID" value="KRZ21242.1"/>
    <property type="molecule type" value="Genomic_DNA"/>
</dbReference>
<name>A0A0V1IEM9_TRIPS</name>
<gene>
    <name evidence="1" type="ORF">T4B_14291</name>
</gene>
<comment type="caution">
    <text evidence="1">The sequence shown here is derived from an EMBL/GenBank/DDBJ whole genome shotgun (WGS) entry which is preliminary data.</text>
</comment>
<dbReference type="AlphaFoldDB" id="A0A0V1IEM9"/>
<sequence>MPICDNGARDNALNTLYLRHFPQIHQTSHFQGIDHRLTTTGLFGQWLLPFEHQQQRWRFPYLPKGLCTTSDGHWR</sequence>
<protein>
    <submittedName>
        <fullName evidence="1">Uncharacterized protein</fullName>
    </submittedName>
</protein>
<evidence type="ECO:0000313" key="1">
    <source>
        <dbReference type="EMBL" id="KRZ21242.1"/>
    </source>
</evidence>
<accession>A0A0V1IEM9</accession>
<evidence type="ECO:0000313" key="2">
    <source>
        <dbReference type="Proteomes" id="UP000054805"/>
    </source>
</evidence>
<reference evidence="1 2" key="1">
    <citation type="submission" date="2015-01" db="EMBL/GenBank/DDBJ databases">
        <title>Evolution of Trichinella species and genotypes.</title>
        <authorList>
            <person name="Korhonen P.K."/>
            <person name="Edoardo P."/>
            <person name="Giuseppe L.R."/>
            <person name="Gasser R.B."/>
        </authorList>
    </citation>
    <scope>NUCLEOTIDE SEQUENCE [LARGE SCALE GENOMIC DNA]</scope>
    <source>
        <strain evidence="1">ISS588</strain>
    </source>
</reference>
<organism evidence="1 2">
    <name type="scientific">Trichinella pseudospiralis</name>
    <name type="common">Parasitic roundworm</name>
    <dbReference type="NCBI Taxonomy" id="6337"/>
    <lineage>
        <taxon>Eukaryota</taxon>
        <taxon>Metazoa</taxon>
        <taxon>Ecdysozoa</taxon>
        <taxon>Nematoda</taxon>
        <taxon>Enoplea</taxon>
        <taxon>Dorylaimia</taxon>
        <taxon>Trichinellida</taxon>
        <taxon>Trichinellidae</taxon>
        <taxon>Trichinella</taxon>
    </lineage>
</organism>
<proteinExistence type="predicted"/>